<protein>
    <submittedName>
        <fullName evidence="2">Uncharacterized protein</fullName>
    </submittedName>
</protein>
<keyword evidence="2" id="KW-0614">Plasmid</keyword>
<accession>A0ABZ2XMN5</accession>
<evidence type="ECO:0000256" key="1">
    <source>
        <dbReference type="SAM" id="Phobius"/>
    </source>
</evidence>
<dbReference type="RefSeq" id="WP_341744800.1">
    <property type="nucleotide sequence ID" value="NZ_CP151407.1"/>
</dbReference>
<organism evidence="2 3">
    <name type="scientific">Azonexus hydrophilus</name>
    <dbReference type="NCBI Taxonomy" id="418702"/>
    <lineage>
        <taxon>Bacteria</taxon>
        <taxon>Pseudomonadati</taxon>
        <taxon>Pseudomonadota</taxon>
        <taxon>Betaproteobacteria</taxon>
        <taxon>Rhodocyclales</taxon>
        <taxon>Azonexaceae</taxon>
        <taxon>Azonexus</taxon>
    </lineage>
</organism>
<keyword evidence="1" id="KW-0472">Membrane</keyword>
<keyword evidence="1" id="KW-1133">Transmembrane helix</keyword>
<evidence type="ECO:0000313" key="3">
    <source>
        <dbReference type="Proteomes" id="UP001479520"/>
    </source>
</evidence>
<reference evidence="2 3" key="1">
    <citation type="submission" date="2024-04" db="EMBL/GenBank/DDBJ databases">
        <title>Dissimilatory iodate-reducing microorganisms contribute to the enrichment of iodine in groundwater.</title>
        <authorList>
            <person name="Jiang Z."/>
        </authorList>
    </citation>
    <scope>NUCLEOTIDE SEQUENCE [LARGE SCALE GENOMIC DNA]</scope>
    <source>
        <strain evidence="2 3">NCP973</strain>
        <plasmid evidence="2 3">unnamed1</plasmid>
    </source>
</reference>
<evidence type="ECO:0000313" key="2">
    <source>
        <dbReference type="EMBL" id="WZJ23488.1"/>
    </source>
</evidence>
<sequence>MNKSQVTSIAKYALIAATLAVASAYFYRHFLPSITTEEAQAACREINGCKKAHTSVGYDKAGHRPLTVLHVVIDRKTGGQAAASAFEAAIEDMTTPRKLAMSMVGVARSMEVRYE</sequence>
<proteinExistence type="predicted"/>
<feature type="transmembrane region" description="Helical" evidence="1">
    <location>
        <begin position="12"/>
        <end position="30"/>
    </location>
</feature>
<geneLocation type="plasmid" evidence="2 3">
    <name>unnamed1</name>
</geneLocation>
<dbReference type="EMBL" id="CP151407">
    <property type="protein sequence ID" value="WZJ23488.1"/>
    <property type="molecule type" value="Genomic_DNA"/>
</dbReference>
<dbReference type="Proteomes" id="UP001479520">
    <property type="component" value="Plasmid unnamed1"/>
</dbReference>
<gene>
    <name evidence="2" type="ORF">AADV58_17175</name>
</gene>
<name>A0ABZ2XMN5_9RHOO</name>
<keyword evidence="1" id="KW-0812">Transmembrane</keyword>
<keyword evidence="3" id="KW-1185">Reference proteome</keyword>